<name>E5XMP9_SEGRC</name>
<evidence type="ECO:0000256" key="1">
    <source>
        <dbReference type="SAM" id="Coils"/>
    </source>
</evidence>
<evidence type="ECO:0000313" key="4">
    <source>
        <dbReference type="EMBL" id="EFV14394.1"/>
    </source>
</evidence>
<feature type="compositionally biased region" description="Low complexity" evidence="2">
    <location>
        <begin position="231"/>
        <end position="253"/>
    </location>
</feature>
<evidence type="ECO:0008006" key="6">
    <source>
        <dbReference type="Google" id="ProtNLM"/>
    </source>
</evidence>
<keyword evidence="5" id="KW-1185">Reference proteome</keyword>
<keyword evidence="1" id="KW-0175">Coiled coil</keyword>
<evidence type="ECO:0000256" key="3">
    <source>
        <dbReference type="SAM" id="Phobius"/>
    </source>
</evidence>
<keyword evidence="3" id="KW-1133">Transmembrane helix</keyword>
<feature type="compositionally biased region" description="Basic and acidic residues" evidence="2">
    <location>
        <begin position="34"/>
        <end position="44"/>
    </location>
</feature>
<feature type="coiled-coil region" evidence="1">
    <location>
        <begin position="115"/>
        <end position="142"/>
    </location>
</feature>
<proteinExistence type="predicted"/>
<dbReference type="STRING" id="679197.HMPREF9336_00769"/>
<feature type="transmembrane region" description="Helical" evidence="3">
    <location>
        <begin position="84"/>
        <end position="105"/>
    </location>
</feature>
<keyword evidence="3" id="KW-0472">Membrane</keyword>
<dbReference type="EMBL" id="ACZI02000003">
    <property type="protein sequence ID" value="EFV14394.1"/>
    <property type="molecule type" value="Genomic_DNA"/>
</dbReference>
<reference evidence="4 5" key="1">
    <citation type="journal article" date="2011" name="Stand. Genomic Sci.">
        <title>High quality draft genome sequence of Segniliparus rugosus CDC 945(T)= (ATCC BAA-974(T)).</title>
        <authorList>
            <person name="Earl A.M."/>
            <person name="Desjardins C.A."/>
            <person name="Fitzgerald M.G."/>
            <person name="Arachchi H.M."/>
            <person name="Zeng Q."/>
            <person name="Mehta T."/>
            <person name="Griggs A."/>
            <person name="Birren B.W."/>
            <person name="Toney N.C."/>
            <person name="Carr J."/>
            <person name="Posey J."/>
            <person name="Butler W.R."/>
        </authorList>
    </citation>
    <scope>NUCLEOTIDE SEQUENCE [LARGE SCALE GENOMIC DNA]</scope>
    <source>
        <strain evidence="5">ATCC BAA-974 / DSM 45345 / CCUG 50838 / CIP 108380 / JCM 13579 / CDC 945</strain>
    </source>
</reference>
<comment type="caution">
    <text evidence="4">The sequence shown here is derived from an EMBL/GenBank/DDBJ whole genome shotgun (WGS) entry which is preliminary data.</text>
</comment>
<gene>
    <name evidence="4" type="ORF">HMPREF9336_00769</name>
</gene>
<keyword evidence="3" id="KW-0812">Transmembrane</keyword>
<dbReference type="AlphaFoldDB" id="E5XMP9"/>
<feature type="compositionally biased region" description="Pro residues" evidence="2">
    <location>
        <begin position="198"/>
        <end position="215"/>
    </location>
</feature>
<accession>E5XMP9</accession>
<feature type="compositionally biased region" description="Low complexity" evidence="2">
    <location>
        <begin position="271"/>
        <end position="294"/>
    </location>
</feature>
<dbReference type="RefSeq" id="WP_007467997.1">
    <property type="nucleotide sequence ID" value="NZ_KI391954.1"/>
</dbReference>
<sequence length="328" mass="34666">MRGGVKQGPTATRQRSKAAARALRRRDMRMGQASERRPHVESSRRPVSRGPTKGFMRSGLPPLPDREKLWWMIAFPSRELLRRVPFVIGVIGLLAVGLAATLWLATRSTEDASTLSAMRLHNRELQQEKERLERDMERGQSVTELARRAGDLGMVPAQDVAKLVPQPDGSVQVVGQLKPAEGGPERPLEAGAGNPGEPAKPQPPAPAPGEAPAPAQPDNSVERVHPTQVVPEAPAPDGAPGQPPAEAAALPPVSSLPPADPVPASPPADPAPSLSQAVDQAPLAPSAPPAQEDNPAPPAPEAPEQVASQPAAPVPPKNMEQPEQEQHE</sequence>
<dbReference type="eggNOG" id="COG2919">
    <property type="taxonomic scope" value="Bacteria"/>
</dbReference>
<evidence type="ECO:0000313" key="5">
    <source>
        <dbReference type="Proteomes" id="UP000004816"/>
    </source>
</evidence>
<feature type="region of interest" description="Disordered" evidence="2">
    <location>
        <begin position="174"/>
        <end position="328"/>
    </location>
</feature>
<feature type="compositionally biased region" description="Basic residues" evidence="2">
    <location>
        <begin position="14"/>
        <end position="27"/>
    </location>
</feature>
<feature type="compositionally biased region" description="Low complexity" evidence="2">
    <location>
        <begin position="302"/>
        <end position="311"/>
    </location>
</feature>
<protein>
    <recommendedName>
        <fullName evidence="6">Cell division protein FtsL</fullName>
    </recommendedName>
</protein>
<feature type="compositionally biased region" description="Pro residues" evidence="2">
    <location>
        <begin position="254"/>
        <end position="270"/>
    </location>
</feature>
<feature type="region of interest" description="Disordered" evidence="2">
    <location>
        <begin position="1"/>
        <end position="59"/>
    </location>
</feature>
<dbReference type="HOGENOM" id="CLU_874033_0_0_11"/>
<organism evidence="4 5">
    <name type="scientific">Segniliparus rugosus (strain ATCC BAA-974 / DSM 45345 / CCUG 50838 / CIP 108380 / JCM 13579 / CDC 945)</name>
    <dbReference type="NCBI Taxonomy" id="679197"/>
    <lineage>
        <taxon>Bacteria</taxon>
        <taxon>Bacillati</taxon>
        <taxon>Actinomycetota</taxon>
        <taxon>Actinomycetes</taxon>
        <taxon>Mycobacteriales</taxon>
        <taxon>Segniliparaceae</taxon>
        <taxon>Segniliparus</taxon>
    </lineage>
</organism>
<evidence type="ECO:0000256" key="2">
    <source>
        <dbReference type="SAM" id="MobiDB-lite"/>
    </source>
</evidence>
<dbReference type="Proteomes" id="UP000004816">
    <property type="component" value="Unassembled WGS sequence"/>
</dbReference>